<protein>
    <recommendedName>
        <fullName evidence="1">Endonuclease/exonuclease/phosphatase domain-containing protein</fullName>
    </recommendedName>
</protein>
<evidence type="ECO:0000313" key="2">
    <source>
        <dbReference type="EMBL" id="CAC5381446.1"/>
    </source>
</evidence>
<dbReference type="InterPro" id="IPR005135">
    <property type="entry name" value="Endo/exonuclease/phosphatase"/>
</dbReference>
<dbReference type="GO" id="GO:0003824">
    <property type="term" value="F:catalytic activity"/>
    <property type="evidence" value="ECO:0007669"/>
    <property type="project" value="InterPro"/>
</dbReference>
<sequence length="155" mass="17700">MITSNWNICSINDYIPTMETDSQYEHGDCLDIIYAIIDKYQSTHQIIVCGDLNGTFSNCRNNKHDRLLKQFAQETNLSTVGNYGEQKTFFHHSGQSSSQIDYILTTNSDIYSNHEIWKNTPSNVSAHVLVSMLTNIAIPLLEKNILIKIKKLSRD</sequence>
<dbReference type="OrthoDB" id="6184830at2759"/>
<feature type="domain" description="Endonuclease/exonuclease/phosphatase" evidence="1">
    <location>
        <begin position="14"/>
        <end position="128"/>
    </location>
</feature>
<evidence type="ECO:0000313" key="3">
    <source>
        <dbReference type="Proteomes" id="UP000507470"/>
    </source>
</evidence>
<name>A0A6J8BCY0_MYTCO</name>
<accession>A0A6J8BCY0</accession>
<dbReference type="Pfam" id="PF14529">
    <property type="entry name" value="Exo_endo_phos_2"/>
    <property type="match status" value="1"/>
</dbReference>
<dbReference type="Gene3D" id="3.60.10.10">
    <property type="entry name" value="Endonuclease/exonuclease/phosphatase"/>
    <property type="match status" value="1"/>
</dbReference>
<keyword evidence="3" id="KW-1185">Reference proteome</keyword>
<dbReference type="EMBL" id="CACVKT020003063">
    <property type="protein sequence ID" value="CAC5381446.1"/>
    <property type="molecule type" value="Genomic_DNA"/>
</dbReference>
<organism evidence="2 3">
    <name type="scientific">Mytilus coruscus</name>
    <name type="common">Sea mussel</name>
    <dbReference type="NCBI Taxonomy" id="42192"/>
    <lineage>
        <taxon>Eukaryota</taxon>
        <taxon>Metazoa</taxon>
        <taxon>Spiralia</taxon>
        <taxon>Lophotrochozoa</taxon>
        <taxon>Mollusca</taxon>
        <taxon>Bivalvia</taxon>
        <taxon>Autobranchia</taxon>
        <taxon>Pteriomorphia</taxon>
        <taxon>Mytilida</taxon>
        <taxon>Mytiloidea</taxon>
        <taxon>Mytilidae</taxon>
        <taxon>Mytilinae</taxon>
        <taxon>Mytilus</taxon>
    </lineage>
</organism>
<dbReference type="SUPFAM" id="SSF56219">
    <property type="entry name" value="DNase I-like"/>
    <property type="match status" value="1"/>
</dbReference>
<reference evidence="2 3" key="1">
    <citation type="submission" date="2020-06" db="EMBL/GenBank/DDBJ databases">
        <authorList>
            <person name="Li R."/>
            <person name="Bekaert M."/>
        </authorList>
    </citation>
    <scope>NUCLEOTIDE SEQUENCE [LARGE SCALE GENOMIC DNA]</scope>
    <source>
        <strain evidence="3">wild</strain>
    </source>
</reference>
<evidence type="ECO:0000259" key="1">
    <source>
        <dbReference type="Pfam" id="PF14529"/>
    </source>
</evidence>
<gene>
    <name evidence="2" type="ORF">MCOR_17312</name>
</gene>
<proteinExistence type="predicted"/>
<dbReference type="Proteomes" id="UP000507470">
    <property type="component" value="Unassembled WGS sequence"/>
</dbReference>
<dbReference type="InterPro" id="IPR036691">
    <property type="entry name" value="Endo/exonu/phosph_ase_sf"/>
</dbReference>
<dbReference type="AlphaFoldDB" id="A0A6J8BCY0"/>